<gene>
    <name evidence="2" type="ORF">GCM10010446_63960</name>
</gene>
<evidence type="ECO:0000256" key="1">
    <source>
        <dbReference type="SAM" id="MobiDB-lite"/>
    </source>
</evidence>
<dbReference type="EMBL" id="BAAAUD010000094">
    <property type="protein sequence ID" value="GAA2970085.1"/>
    <property type="molecule type" value="Genomic_DNA"/>
</dbReference>
<sequence>MTTGGRPPVTVIHDKDDHPAWTAAALAAHQPALGVLTVDPSPANGAPAALAHDLLYALGKRLPEGGKTHGTWADSQQPAWDAVTAWMLTHHIGHLIVCRTDRLTHARRRQLLALRERCGIRLTLLWHRPAGPALRTLLEETPYRLVDALPQARIALDRTEYSPTGTPSAGQQQPIEPTPRQDDGQWITSPASSDGTVTGRPKRAQCQGAPVLASTTSGAPSARGRDHTSADVLAARLTTVAHPLHATALTIHAVTGADIDRLALIRGIDINERATTVKVHDSTAHRRCQVYPLPTWTRRLIRAAGIHGQLNDRAPDSPLFPLITVQDGEQLRLTATGIRYTLKPTP</sequence>
<evidence type="ECO:0000313" key="2">
    <source>
        <dbReference type="EMBL" id="GAA2970085.1"/>
    </source>
</evidence>
<feature type="compositionally biased region" description="Polar residues" evidence="1">
    <location>
        <begin position="161"/>
        <end position="175"/>
    </location>
</feature>
<comment type="caution">
    <text evidence="2">The sequence shown here is derived from an EMBL/GenBank/DDBJ whole genome shotgun (WGS) entry which is preliminary data.</text>
</comment>
<protein>
    <submittedName>
        <fullName evidence="2">Uncharacterized protein</fullName>
    </submittedName>
</protein>
<proteinExistence type="predicted"/>
<reference evidence="2 3" key="1">
    <citation type="journal article" date="2019" name="Int. J. Syst. Evol. Microbiol.">
        <title>The Global Catalogue of Microorganisms (GCM) 10K type strain sequencing project: providing services to taxonomists for standard genome sequencing and annotation.</title>
        <authorList>
            <consortium name="The Broad Institute Genomics Platform"/>
            <consortium name="The Broad Institute Genome Sequencing Center for Infectious Disease"/>
            <person name="Wu L."/>
            <person name="Ma J."/>
        </authorList>
    </citation>
    <scope>NUCLEOTIDE SEQUENCE [LARGE SCALE GENOMIC DNA]</scope>
    <source>
        <strain evidence="2 3">JCM 9088</strain>
    </source>
</reference>
<name>A0ABN3XMW9_9ACTN</name>
<feature type="region of interest" description="Disordered" evidence="1">
    <location>
        <begin position="159"/>
        <end position="227"/>
    </location>
</feature>
<keyword evidence="3" id="KW-1185">Reference proteome</keyword>
<organism evidence="2 3">
    <name type="scientific">Streptomyces enissocaesilis</name>
    <dbReference type="NCBI Taxonomy" id="332589"/>
    <lineage>
        <taxon>Bacteria</taxon>
        <taxon>Bacillati</taxon>
        <taxon>Actinomycetota</taxon>
        <taxon>Actinomycetes</taxon>
        <taxon>Kitasatosporales</taxon>
        <taxon>Streptomycetaceae</taxon>
        <taxon>Streptomyces</taxon>
        <taxon>Streptomyces rochei group</taxon>
    </lineage>
</organism>
<evidence type="ECO:0000313" key="3">
    <source>
        <dbReference type="Proteomes" id="UP001500403"/>
    </source>
</evidence>
<feature type="compositionally biased region" description="Polar residues" evidence="1">
    <location>
        <begin position="186"/>
        <end position="196"/>
    </location>
</feature>
<dbReference type="Proteomes" id="UP001500403">
    <property type="component" value="Unassembled WGS sequence"/>
</dbReference>
<dbReference type="RefSeq" id="WP_344500149.1">
    <property type="nucleotide sequence ID" value="NZ_BAAAUD010000094.1"/>
</dbReference>
<accession>A0ABN3XMW9</accession>